<name>A0A1R1PH44_ZANCU</name>
<gene>
    <name evidence="2" type="ORF">AX774_g6304</name>
</gene>
<evidence type="ECO:0000313" key="3">
    <source>
        <dbReference type="Proteomes" id="UP000188320"/>
    </source>
</evidence>
<keyword evidence="3" id="KW-1185">Reference proteome</keyword>
<keyword evidence="1" id="KW-0472">Membrane</keyword>
<organism evidence="2 3">
    <name type="scientific">Zancudomyces culisetae</name>
    <name type="common">Gut fungus</name>
    <name type="synonym">Smittium culisetae</name>
    <dbReference type="NCBI Taxonomy" id="1213189"/>
    <lineage>
        <taxon>Eukaryota</taxon>
        <taxon>Fungi</taxon>
        <taxon>Fungi incertae sedis</taxon>
        <taxon>Zoopagomycota</taxon>
        <taxon>Kickxellomycotina</taxon>
        <taxon>Harpellomycetes</taxon>
        <taxon>Harpellales</taxon>
        <taxon>Legeriomycetaceae</taxon>
        <taxon>Zancudomyces</taxon>
    </lineage>
</organism>
<accession>A0A1R1PH44</accession>
<reference evidence="3" key="1">
    <citation type="submission" date="2017-01" db="EMBL/GenBank/DDBJ databases">
        <authorList>
            <person name="Wang Y."/>
            <person name="White M."/>
            <person name="Kvist S."/>
            <person name="Moncalvo J.-M."/>
        </authorList>
    </citation>
    <scope>NUCLEOTIDE SEQUENCE [LARGE SCALE GENOMIC DNA]</scope>
    <source>
        <strain evidence="3">COL-18-3</strain>
    </source>
</reference>
<comment type="caution">
    <text evidence="2">The sequence shown here is derived from an EMBL/GenBank/DDBJ whole genome shotgun (WGS) entry which is preliminary data.</text>
</comment>
<keyword evidence="1" id="KW-1133">Transmembrane helix</keyword>
<dbReference type="EMBL" id="LSSK01001248">
    <property type="protein sequence ID" value="OMH80257.1"/>
    <property type="molecule type" value="Genomic_DNA"/>
</dbReference>
<dbReference type="AlphaFoldDB" id="A0A1R1PH44"/>
<feature type="transmembrane region" description="Helical" evidence="1">
    <location>
        <begin position="65"/>
        <end position="87"/>
    </location>
</feature>
<dbReference type="Proteomes" id="UP000188320">
    <property type="component" value="Unassembled WGS sequence"/>
</dbReference>
<sequence length="157" mass="18684">MPKCLEPYSELFPGQKTDINMAMIMAILYIVYVFYHEPFLALLFAPVYLMMVGCLSYYASNVDMAYHHFYIAMMFSRLMDILGHYYLEKKKPAIMHGNIEGLFFGLIYDTLGLLMYFGYRQELRYDLEDLVEERFEELEEARLAQIKKLESEMKKEK</sequence>
<keyword evidence="1" id="KW-0812">Transmembrane</keyword>
<protein>
    <submittedName>
        <fullName evidence="2">Uncharacterized protein</fullName>
    </submittedName>
</protein>
<proteinExistence type="predicted"/>
<feature type="transmembrane region" description="Helical" evidence="1">
    <location>
        <begin position="99"/>
        <end position="119"/>
    </location>
</feature>
<evidence type="ECO:0000256" key="1">
    <source>
        <dbReference type="SAM" id="Phobius"/>
    </source>
</evidence>
<evidence type="ECO:0000313" key="2">
    <source>
        <dbReference type="EMBL" id="OMH80257.1"/>
    </source>
</evidence>